<dbReference type="AlphaFoldDB" id="A0A6M3KG44"/>
<organism evidence="2">
    <name type="scientific">viral metagenome</name>
    <dbReference type="NCBI Taxonomy" id="1070528"/>
    <lineage>
        <taxon>unclassified sequences</taxon>
        <taxon>metagenomes</taxon>
        <taxon>organismal metagenomes</taxon>
    </lineage>
</organism>
<name>A0A6M3KG44_9ZZZZ</name>
<dbReference type="EMBL" id="MT142436">
    <property type="protein sequence ID" value="QJA80790.1"/>
    <property type="molecule type" value="Genomic_DNA"/>
</dbReference>
<sequence>MIKLIPNFPNYLANTKGNIYSLRPIRRFAKPPIKPRKLKGTIHGKYKCVGLMKNKKLHYRRIAPLILETFISPRPKGKYACHKSLNSFNNNLNNLYWGTPKQNSQDMVRANRQAKGEQNGFARFNKEEIIKIRKSYNPLKGISHRFLAKKYKTSRSHIARIIKREAWKHI</sequence>
<dbReference type="EMBL" id="MT141443">
    <property type="protein sequence ID" value="QJA61511.1"/>
    <property type="molecule type" value="Genomic_DNA"/>
</dbReference>
<accession>A0A6M3KG44</accession>
<gene>
    <name evidence="2" type="ORF">MM415A00651_0003</name>
    <name evidence="1" type="ORF">MM415B00931_0032</name>
</gene>
<proteinExistence type="predicted"/>
<dbReference type="Gene3D" id="3.90.75.20">
    <property type="match status" value="1"/>
</dbReference>
<dbReference type="InterPro" id="IPR044925">
    <property type="entry name" value="His-Me_finger_sf"/>
</dbReference>
<reference evidence="2" key="1">
    <citation type="submission" date="2020-03" db="EMBL/GenBank/DDBJ databases">
        <title>The deep terrestrial virosphere.</title>
        <authorList>
            <person name="Holmfeldt K."/>
            <person name="Nilsson E."/>
            <person name="Simone D."/>
            <person name="Lopez-Fernandez M."/>
            <person name="Wu X."/>
            <person name="de Brujin I."/>
            <person name="Lundin D."/>
            <person name="Andersson A."/>
            <person name="Bertilsson S."/>
            <person name="Dopson M."/>
        </authorList>
    </citation>
    <scope>NUCLEOTIDE SEQUENCE</scope>
    <source>
        <strain evidence="2">MM415A00651</strain>
        <strain evidence="1">MM415B00931</strain>
    </source>
</reference>
<evidence type="ECO:0000313" key="2">
    <source>
        <dbReference type="EMBL" id="QJA80790.1"/>
    </source>
</evidence>
<dbReference type="SUPFAM" id="SSF54060">
    <property type="entry name" value="His-Me finger endonucleases"/>
    <property type="match status" value="1"/>
</dbReference>
<protein>
    <submittedName>
        <fullName evidence="2">Putative structural protein</fullName>
    </submittedName>
</protein>
<evidence type="ECO:0000313" key="1">
    <source>
        <dbReference type="EMBL" id="QJA61511.1"/>
    </source>
</evidence>